<accession>A0ABD1EQU1</accession>
<comment type="caution">
    <text evidence="1">The sequence shown here is derived from an EMBL/GenBank/DDBJ whole genome shotgun (WGS) entry which is preliminary data.</text>
</comment>
<protein>
    <submittedName>
        <fullName evidence="1">Uncharacterized protein</fullName>
    </submittedName>
</protein>
<dbReference type="EMBL" id="JBDJPC010000005">
    <property type="protein sequence ID" value="KAL1501145.1"/>
    <property type="molecule type" value="Genomic_DNA"/>
</dbReference>
<dbReference type="Proteomes" id="UP001566132">
    <property type="component" value="Unassembled WGS sequence"/>
</dbReference>
<name>A0ABD1EQU1_HYPHA</name>
<dbReference type="AlphaFoldDB" id="A0ABD1EQU1"/>
<evidence type="ECO:0000313" key="1">
    <source>
        <dbReference type="EMBL" id="KAL1501145.1"/>
    </source>
</evidence>
<organism evidence="1 2">
    <name type="scientific">Hypothenemus hampei</name>
    <name type="common">Coffee berry borer</name>
    <dbReference type="NCBI Taxonomy" id="57062"/>
    <lineage>
        <taxon>Eukaryota</taxon>
        <taxon>Metazoa</taxon>
        <taxon>Ecdysozoa</taxon>
        <taxon>Arthropoda</taxon>
        <taxon>Hexapoda</taxon>
        <taxon>Insecta</taxon>
        <taxon>Pterygota</taxon>
        <taxon>Neoptera</taxon>
        <taxon>Endopterygota</taxon>
        <taxon>Coleoptera</taxon>
        <taxon>Polyphaga</taxon>
        <taxon>Cucujiformia</taxon>
        <taxon>Curculionidae</taxon>
        <taxon>Scolytinae</taxon>
        <taxon>Hypothenemus</taxon>
    </lineage>
</organism>
<gene>
    <name evidence="1" type="ORF">ABEB36_006529</name>
</gene>
<sequence length="124" mass="14388">MESNMRQEASQELSFNEVLPTLNRLVNVRKKAIDSIQKIAEIKAAQLQKCLEQSEIELKPDLQVKENGHKLKSMEKRVNFIFKALASHEKDLDKQIKEREKEVLLLKIMKDKMDCPSGQIIDQI</sequence>
<proteinExistence type="predicted"/>
<reference evidence="1 2" key="1">
    <citation type="submission" date="2024-05" db="EMBL/GenBank/DDBJ databases">
        <title>Genetic variation in Jamaican populations of the coffee berry borer (Hypothenemus hampei).</title>
        <authorList>
            <person name="Errbii M."/>
            <person name="Myrie A."/>
        </authorList>
    </citation>
    <scope>NUCLEOTIDE SEQUENCE [LARGE SCALE GENOMIC DNA]</scope>
    <source>
        <strain evidence="1">JA-Hopewell-2020-01-JO</strain>
        <tissue evidence="1">Whole body</tissue>
    </source>
</reference>
<evidence type="ECO:0000313" key="2">
    <source>
        <dbReference type="Proteomes" id="UP001566132"/>
    </source>
</evidence>
<keyword evidence="2" id="KW-1185">Reference proteome</keyword>